<organism evidence="2 3">
    <name type="scientific">Plasmodium ovale</name>
    <name type="common">malaria parasite P. ovale</name>
    <dbReference type="NCBI Taxonomy" id="36330"/>
    <lineage>
        <taxon>Eukaryota</taxon>
        <taxon>Sar</taxon>
        <taxon>Alveolata</taxon>
        <taxon>Apicomplexa</taxon>
        <taxon>Aconoidasida</taxon>
        <taxon>Haemosporida</taxon>
        <taxon>Plasmodiidae</taxon>
        <taxon>Plasmodium</taxon>
        <taxon>Plasmodium (Plasmodium)</taxon>
    </lineage>
</organism>
<gene>
    <name evidence="2" type="primary">PowCR01_000143000</name>
    <name evidence="2" type="ORF">POWCR01_000143000</name>
</gene>
<dbReference type="VEuPathDB" id="PlasmoDB:POWCR01_000143000"/>
<dbReference type="EMBL" id="FLRJ01000470">
    <property type="protein sequence ID" value="SBT73678.1"/>
    <property type="molecule type" value="Genomic_DNA"/>
</dbReference>
<name>A0A1C3KIN7_PLAOA</name>
<keyword evidence="1" id="KW-0472">Membrane</keyword>
<dbReference type="InterPro" id="IPR008780">
    <property type="entry name" value="Plasmodium_Vir"/>
</dbReference>
<dbReference type="OrthoDB" id="381216at2759"/>
<dbReference type="Pfam" id="PF05795">
    <property type="entry name" value="Plasmodium_Vir"/>
    <property type="match status" value="1"/>
</dbReference>
<feature type="transmembrane region" description="Helical" evidence="1">
    <location>
        <begin position="272"/>
        <end position="294"/>
    </location>
</feature>
<reference evidence="2 3" key="1">
    <citation type="submission" date="2016-06" db="EMBL/GenBank/DDBJ databases">
        <authorList>
            <consortium name="Pathogen Informatics"/>
        </authorList>
    </citation>
    <scope>NUCLEOTIDE SEQUENCE [LARGE SCALE GENOMIC DNA]</scope>
</reference>
<keyword evidence="1" id="KW-0812">Transmembrane</keyword>
<keyword evidence="1" id="KW-1133">Transmembrane helix</keyword>
<proteinExistence type="predicted"/>
<dbReference type="Proteomes" id="UP000243200">
    <property type="component" value="Unassembled WGS sequence"/>
</dbReference>
<evidence type="ECO:0000313" key="2">
    <source>
        <dbReference type="EMBL" id="SBT73678.1"/>
    </source>
</evidence>
<accession>A0A1C3KIN7</accession>
<evidence type="ECO:0000313" key="3">
    <source>
        <dbReference type="Proteomes" id="UP000243200"/>
    </source>
</evidence>
<sequence>MQYSYNEQNLYSNKHLFKNSIFSYEYAKGLALYETAFNNIMNNTEESHNSSCAQIITDKLENNNDFKKSCIEILKNLDYIKRNNYESDKNVQCKYMNFRLNSEIKKITTKHYTVPQFYEKFKTHYSDDIRSWNICEDEIQEINTGILKNIEFLYELYRNFNNFTSYTLSTPDKRCDYGNECVHLYKTCVKSCTSQEQDKFCKELINFQKLYNDHTTFKHVCEKVQTCLPNPGTESQSQLLQSIGRCDGSSGDDDISEDEDLSEDDFVGMSSLQFSVALAIFLLLIICFLFFFFFKVSTKLL</sequence>
<dbReference type="VEuPathDB" id="PlasmoDB:PocGH01_00039800"/>
<protein>
    <submittedName>
        <fullName evidence="2">PIR protein</fullName>
    </submittedName>
</protein>
<evidence type="ECO:0000256" key="1">
    <source>
        <dbReference type="SAM" id="Phobius"/>
    </source>
</evidence>
<dbReference type="AlphaFoldDB" id="A0A1C3KIN7"/>